<accession>Q3SNA9</accession>
<dbReference type="HOGENOM" id="CLU_012253_1_1_5"/>
<gene>
    <name evidence="2" type="ordered locus">Nwi_2982</name>
</gene>
<dbReference type="EMBL" id="CP000115">
    <property type="protein sequence ID" value="ABA06232.1"/>
    <property type="molecule type" value="Genomic_DNA"/>
</dbReference>
<evidence type="ECO:0000313" key="3">
    <source>
        <dbReference type="Proteomes" id="UP000002531"/>
    </source>
</evidence>
<sequence length="382" mass="41453">MKTPFTRATAILSATTILSAFFTTGARSESRSFRSSAGPIEVSTVASGLVHPWGLALLPDGRILVTERPGRFRIVSRDGDLSPPLKNVPGVWASGQGGLLDVVLDRSFADNKTLYFCFAERVDGGGRTAVARARLGEDRLQDVRIIFRQEGPLSSGNHYGCRIAQADDGNLFVTLGDHFSHRDEAQNLANHLGKVIRIAPDGSAPSDNPFVGRADARPEIWSYGHRNEQGLAIHPVTGGLWEVEHGPRGGDEVNIIGKGRNYGWPVIGYGVDYNGAKIHAGASREGMEQPVKYWAPSISPSSMAFYTGTLFPSWKGSLFIGALSGRMLVRLSLRGDEVIGEERLLQDLNERIRDVRQAPDGALWLLTDSKAGRLLRVSPSGK</sequence>
<feature type="domain" description="Glucose/Sorbosone dehydrogenase" evidence="1">
    <location>
        <begin position="50"/>
        <end position="376"/>
    </location>
</feature>
<name>Q3SNA9_NITWN</name>
<evidence type="ECO:0000313" key="2">
    <source>
        <dbReference type="EMBL" id="ABA06232.1"/>
    </source>
</evidence>
<dbReference type="InterPro" id="IPR011042">
    <property type="entry name" value="6-blade_b-propeller_TolB-like"/>
</dbReference>
<dbReference type="eggNOG" id="COG2133">
    <property type="taxonomic scope" value="Bacteria"/>
</dbReference>
<dbReference type="PANTHER" id="PTHR19328:SF75">
    <property type="entry name" value="ALDOSE SUGAR DEHYDROGENASE YLII"/>
    <property type="match status" value="1"/>
</dbReference>
<dbReference type="InterPro" id="IPR011041">
    <property type="entry name" value="Quinoprot_gluc/sorb_DH_b-prop"/>
</dbReference>
<reference evidence="2 3" key="1">
    <citation type="journal article" date="2006" name="Appl. Environ. Microbiol.">
        <title>Genome sequence of the chemolithoautotrophic nitrite-oxidizing bacterium Nitrobacter winogradskyi Nb-255.</title>
        <authorList>
            <person name="Starkenburg S.R."/>
            <person name="Chain P.S."/>
            <person name="Sayavedra-Soto L.A."/>
            <person name="Hauser L."/>
            <person name="Land M.L."/>
            <person name="Larimer F.W."/>
            <person name="Malfatti S.A."/>
            <person name="Klotz M.G."/>
            <person name="Bottomley P.J."/>
            <person name="Arp D.J."/>
            <person name="Hickey W.J."/>
        </authorList>
    </citation>
    <scope>NUCLEOTIDE SEQUENCE [LARGE SCALE GENOMIC DNA]</scope>
    <source>
        <strain evidence="3">ATCC 25391 / DSM 10237 / CIP 104748 / NCIMB 11846 / Nb-255</strain>
    </source>
</reference>
<dbReference type="OrthoDB" id="9770043at2"/>
<proteinExistence type="predicted"/>
<organism evidence="2 3">
    <name type="scientific">Nitrobacter winogradskyi (strain ATCC 25391 / DSM 10237 / CIP 104748 / NCIMB 11846 / Nb-255)</name>
    <dbReference type="NCBI Taxonomy" id="323098"/>
    <lineage>
        <taxon>Bacteria</taxon>
        <taxon>Pseudomonadati</taxon>
        <taxon>Pseudomonadota</taxon>
        <taxon>Alphaproteobacteria</taxon>
        <taxon>Hyphomicrobiales</taxon>
        <taxon>Nitrobacteraceae</taxon>
        <taxon>Nitrobacter</taxon>
    </lineage>
</organism>
<dbReference type="InterPro" id="IPR012938">
    <property type="entry name" value="Glc/Sorbosone_DH"/>
</dbReference>
<dbReference type="Pfam" id="PF07995">
    <property type="entry name" value="GSDH"/>
    <property type="match status" value="1"/>
</dbReference>
<dbReference type="SUPFAM" id="SSF50952">
    <property type="entry name" value="Soluble quinoprotein glucose dehydrogenase"/>
    <property type="match status" value="1"/>
</dbReference>
<protein>
    <recommendedName>
        <fullName evidence="1">Glucose/Sorbosone dehydrogenase domain-containing protein</fullName>
    </recommendedName>
</protein>
<keyword evidence="3" id="KW-1185">Reference proteome</keyword>
<dbReference type="RefSeq" id="WP_011316154.1">
    <property type="nucleotide sequence ID" value="NC_007406.1"/>
</dbReference>
<dbReference type="AlphaFoldDB" id="Q3SNA9"/>
<dbReference type="KEGG" id="nwi:Nwi_2982"/>
<dbReference type="Proteomes" id="UP000002531">
    <property type="component" value="Chromosome"/>
</dbReference>
<dbReference type="Gene3D" id="2.120.10.30">
    <property type="entry name" value="TolB, C-terminal domain"/>
    <property type="match status" value="1"/>
</dbReference>
<evidence type="ECO:0000259" key="1">
    <source>
        <dbReference type="Pfam" id="PF07995"/>
    </source>
</evidence>
<dbReference type="PANTHER" id="PTHR19328">
    <property type="entry name" value="HEDGEHOG-INTERACTING PROTEIN"/>
    <property type="match status" value="1"/>
</dbReference>